<keyword evidence="1" id="KW-0175">Coiled coil</keyword>
<evidence type="ECO:0000313" key="3">
    <source>
        <dbReference type="Proteomes" id="UP001142444"/>
    </source>
</evidence>
<feature type="non-terminal residue" evidence="2">
    <location>
        <position position="1"/>
    </location>
</feature>
<name>A0A9X4G940_ACTEU</name>
<feature type="coiled-coil region" evidence="1">
    <location>
        <begin position="70"/>
        <end position="97"/>
    </location>
</feature>
<organism evidence="2 3">
    <name type="scientific">Actinobacillus equuli subsp. equuli</name>
    <dbReference type="NCBI Taxonomy" id="202947"/>
    <lineage>
        <taxon>Bacteria</taxon>
        <taxon>Pseudomonadati</taxon>
        <taxon>Pseudomonadota</taxon>
        <taxon>Gammaproteobacteria</taxon>
        <taxon>Pasteurellales</taxon>
        <taxon>Pasteurellaceae</taxon>
        <taxon>Actinobacillus</taxon>
    </lineage>
</organism>
<sequence length="463" mass="48604">FWARMTDGYNSGKFTEAVEGVPSSDSTQLTSYLDGQITKSHLGQSLIESLQSDINDAVEGEAGVRKSAVANAVSQIIAETQARVKALQDEAKARTAAITAESANLTKKIQDEAKARTAAITAETNNRTKAIQAESANLTKKIQDEAKARGTAVTQLQQTDAQQAQLITAVTAKADQAIAGLQEEKTARANADKAEAQARNALTSRIASAESGIAEVRQSIATANSSIAEVSQNLNSKLDGLSVGGRNYLLKSADDLVVNAPANRYKAYHSLLSELVSPAVFSAQVKDLIGNNGNKVTVALFDKSNINGTLEQRQDVPIVDGKVLVKFAPPSSPSKTSIAVYANSGSWTGSATGAATYYNAKLELGNVATDWTPAPEDSESAISAVSADLTSYKQTQATKEQAAAQQIGGLNTRLANAEGGISRVEKAVSDNQSSTATQLNQLSANLTKAQTDLNAKITQEQTA</sequence>
<evidence type="ECO:0000256" key="1">
    <source>
        <dbReference type="SAM" id="Coils"/>
    </source>
</evidence>
<accession>A0A9X4G940</accession>
<gene>
    <name evidence="2" type="ORF">OQ257_11670</name>
</gene>
<reference evidence="2" key="2">
    <citation type="journal article" date="2023" name="Pathogens">
        <title>Pathological Features and Genomic Characterization of an Actinobacillus equuli subsp. equuli Bearing Unique Virulence-Associated Genes from an Adult Horse with Pleuropneumonia.</title>
        <authorList>
            <person name="Kamali M."/>
            <person name="Carossino M."/>
            <person name="Del Piero F."/>
            <person name="Peak L."/>
            <person name="Mitchell M.S."/>
            <person name="Willette J."/>
            <person name="Baker R."/>
            <person name="Li F."/>
            <person name="Kenez A."/>
            <person name="Balasuriya U.B.R."/>
            <person name="Go Y.Y."/>
        </authorList>
    </citation>
    <scope>NUCLEOTIDE SEQUENCE</scope>
    <source>
        <strain evidence="2">4524</strain>
    </source>
</reference>
<comment type="caution">
    <text evidence="2">The sequence shown here is derived from an EMBL/GenBank/DDBJ whole genome shotgun (WGS) entry which is preliminary data.</text>
</comment>
<dbReference type="EMBL" id="JAPHVQ010000034">
    <property type="protein sequence ID" value="MDE8035809.1"/>
    <property type="molecule type" value="Genomic_DNA"/>
</dbReference>
<evidence type="ECO:0000313" key="2">
    <source>
        <dbReference type="EMBL" id="MDE8035809.1"/>
    </source>
</evidence>
<reference evidence="2" key="1">
    <citation type="submission" date="2022-11" db="EMBL/GenBank/DDBJ databases">
        <authorList>
            <person name="Kamali M."/>
            <person name="Peak L."/>
            <person name="Go Y.Y."/>
            <person name="Balasuriya U.B.R."/>
            <person name="Carossino M."/>
        </authorList>
    </citation>
    <scope>NUCLEOTIDE SEQUENCE</scope>
    <source>
        <strain evidence="2">4524</strain>
    </source>
</reference>
<dbReference type="AlphaFoldDB" id="A0A9X4G940"/>
<dbReference type="Proteomes" id="UP001142444">
    <property type="component" value="Unassembled WGS sequence"/>
</dbReference>
<keyword evidence="3" id="KW-1185">Reference proteome</keyword>
<protein>
    <submittedName>
        <fullName evidence="2">Phage tail protein</fullName>
    </submittedName>
</protein>
<proteinExistence type="predicted"/>
<feature type="non-terminal residue" evidence="2">
    <location>
        <position position="463"/>
    </location>
</feature>